<evidence type="ECO:0008006" key="3">
    <source>
        <dbReference type="Google" id="ProtNLM"/>
    </source>
</evidence>
<organism evidence="1 2">
    <name type="scientific">Legionella drancourtii LLAP12</name>
    <dbReference type="NCBI Taxonomy" id="658187"/>
    <lineage>
        <taxon>Bacteria</taxon>
        <taxon>Pseudomonadati</taxon>
        <taxon>Pseudomonadota</taxon>
        <taxon>Gammaproteobacteria</taxon>
        <taxon>Legionellales</taxon>
        <taxon>Legionellaceae</taxon>
        <taxon>Legionella</taxon>
    </lineage>
</organism>
<keyword evidence="2" id="KW-1185">Reference proteome</keyword>
<proteinExistence type="predicted"/>
<dbReference type="InterPro" id="IPR011204">
    <property type="entry name" value="Virulence_RhuM-like"/>
</dbReference>
<evidence type="ECO:0000313" key="1">
    <source>
        <dbReference type="EMBL" id="EHL30420.1"/>
    </source>
</evidence>
<dbReference type="AlphaFoldDB" id="G9EQH4"/>
<dbReference type="Proteomes" id="UP000002770">
    <property type="component" value="Unassembled WGS sequence"/>
</dbReference>
<dbReference type="RefSeq" id="WP_006871429.1">
    <property type="nucleotide sequence ID" value="NZ_JH413830.1"/>
</dbReference>
<gene>
    <name evidence="1" type="ORF">LDG_7521</name>
</gene>
<dbReference type="Pfam" id="PF13310">
    <property type="entry name" value="Virulence_RhuM"/>
    <property type="match status" value="1"/>
</dbReference>
<sequence length="54" mass="6610">MRQRVIEYDKLDAIIAYRVNSIRNTQFRIWTTQRLRECIIKDYIVMSRALTLFS</sequence>
<dbReference type="InParanoid" id="G9EQH4"/>
<dbReference type="EMBL" id="JH413830">
    <property type="protein sequence ID" value="EHL30420.1"/>
    <property type="molecule type" value="Genomic_DNA"/>
</dbReference>
<evidence type="ECO:0000313" key="2">
    <source>
        <dbReference type="Proteomes" id="UP000002770"/>
    </source>
</evidence>
<reference evidence="1 2" key="1">
    <citation type="journal article" date="2011" name="BMC Genomics">
        <title>Insight into cross-talk between intra-amoebal pathogens.</title>
        <authorList>
            <person name="Gimenez G."/>
            <person name="Bertelli C."/>
            <person name="Moliner C."/>
            <person name="Robert C."/>
            <person name="Raoult D."/>
            <person name="Fournier P.E."/>
            <person name="Greub G."/>
        </authorList>
    </citation>
    <scope>NUCLEOTIDE SEQUENCE [LARGE SCALE GENOMIC DNA]</scope>
    <source>
        <strain evidence="1 2">LLAP12</strain>
    </source>
</reference>
<dbReference type="STRING" id="658187.LDG_7521"/>
<protein>
    <recommendedName>
        <fullName evidence="3">Virulence RhuM family protein</fullName>
    </recommendedName>
</protein>
<dbReference type="HOGENOM" id="CLU_3044837_0_0_6"/>
<dbReference type="OrthoDB" id="9802752at2"/>
<accession>G9EQH4</accession>
<name>G9EQH4_9GAMM</name>